<gene>
    <name evidence="2" type="ORF">MsAg5_09480</name>
</gene>
<evidence type="ECO:0000259" key="1">
    <source>
        <dbReference type="PROSITE" id="PS50983"/>
    </source>
</evidence>
<sequence>MFQKKTQIGLIGAVLILALLFSGCVNPASSENTSDSDMITITDAFGRNVTLPDNPERIAVSGSGSMRYFVYLEVSDRAVAVDYQDNASMKIANDNRPYALAHPEIRDNPMIGTAKAVIDAERLMAANPDVLFVAAYSQEDVLRADEIQQKTGIPVVLFYTGNYVAEKEKIDETFRMLGKILHKEQRANDLIAYFEETEADLKNRIKDAPAPNQTVYVGGVSYNGAHGLNGTNPSYLPFIVLNLDNAAKDMTITGTGTGYALVSKEKIVEWDPDVIFVDLGTLQAAGGGSLAELKTDPSYKELTAAKTGNIYAVNPYTSMNNNHETSLANCYYVGKILYPEQFKDIDPAQKADEIYTFVVGKPVFEQMNASTGGLSYTQVQL</sequence>
<keyword evidence="3" id="KW-1185">Reference proteome</keyword>
<comment type="caution">
    <text evidence="2">The sequence shown here is derived from an EMBL/GenBank/DDBJ whole genome shotgun (WGS) entry which is preliminary data.</text>
</comment>
<name>A0AAE4MJ43_9EURY</name>
<dbReference type="InterPro" id="IPR002491">
    <property type="entry name" value="ABC_transptr_periplasmic_BD"/>
</dbReference>
<feature type="domain" description="Fe/B12 periplasmic-binding" evidence="1">
    <location>
        <begin position="57"/>
        <end position="341"/>
    </location>
</feature>
<evidence type="ECO:0000313" key="2">
    <source>
        <dbReference type="EMBL" id="MDV0447074.1"/>
    </source>
</evidence>
<organism evidence="2 3">
    <name type="scientific">Methanolapillus africanus</name>
    <dbReference type="NCBI Taxonomy" id="3028297"/>
    <lineage>
        <taxon>Archaea</taxon>
        <taxon>Methanobacteriati</taxon>
        <taxon>Methanobacteriota</taxon>
        <taxon>Stenosarchaea group</taxon>
        <taxon>Methanomicrobia</taxon>
        <taxon>Methanosarcinales</taxon>
        <taxon>Methanosarcinaceae</taxon>
        <taxon>Methanolapillus</taxon>
    </lineage>
</organism>
<dbReference type="Pfam" id="PF01497">
    <property type="entry name" value="Peripla_BP_2"/>
    <property type="match status" value="1"/>
</dbReference>
<dbReference type="RefSeq" id="WP_338099491.1">
    <property type="nucleotide sequence ID" value="NZ_JAWDKD010000018.1"/>
</dbReference>
<evidence type="ECO:0000313" key="3">
    <source>
        <dbReference type="Proteomes" id="UP001271789"/>
    </source>
</evidence>
<dbReference type="AlphaFoldDB" id="A0AAE4MJ43"/>
<dbReference type="EMBL" id="JAWDKD010000018">
    <property type="protein sequence ID" value="MDV0447074.1"/>
    <property type="molecule type" value="Genomic_DNA"/>
</dbReference>
<accession>A0AAE4MJ43</accession>
<dbReference type="Proteomes" id="UP001271789">
    <property type="component" value="Unassembled WGS sequence"/>
</dbReference>
<protein>
    <recommendedName>
        <fullName evidence="1">Fe/B12 periplasmic-binding domain-containing protein</fullName>
    </recommendedName>
</protein>
<proteinExistence type="predicted"/>
<dbReference type="InterPro" id="IPR050902">
    <property type="entry name" value="ABC_Transporter_SBP"/>
</dbReference>
<dbReference type="CDD" id="cd01147">
    <property type="entry name" value="HemV-2"/>
    <property type="match status" value="1"/>
</dbReference>
<dbReference type="PROSITE" id="PS50983">
    <property type="entry name" value="FE_B12_PBP"/>
    <property type="match status" value="1"/>
</dbReference>
<dbReference type="PANTHER" id="PTHR30535:SF34">
    <property type="entry name" value="MOLYBDATE-BINDING PROTEIN MOLA"/>
    <property type="match status" value="1"/>
</dbReference>
<dbReference type="SUPFAM" id="SSF53807">
    <property type="entry name" value="Helical backbone' metal receptor"/>
    <property type="match status" value="1"/>
</dbReference>
<dbReference type="Gene3D" id="3.40.50.1980">
    <property type="entry name" value="Nitrogenase molybdenum iron protein domain"/>
    <property type="match status" value="2"/>
</dbReference>
<dbReference type="PANTHER" id="PTHR30535">
    <property type="entry name" value="VITAMIN B12-BINDING PROTEIN"/>
    <property type="match status" value="1"/>
</dbReference>
<dbReference type="PROSITE" id="PS51257">
    <property type="entry name" value="PROKAR_LIPOPROTEIN"/>
    <property type="match status" value="1"/>
</dbReference>
<reference evidence="2" key="1">
    <citation type="submission" date="2023-06" db="EMBL/GenBank/DDBJ databases">
        <title>Genome sequence of Methanosarcinaceae archaeon Ag5.</title>
        <authorList>
            <person name="Protasov E."/>
            <person name="Platt K."/>
            <person name="Poehlein A."/>
            <person name="Daniel R."/>
            <person name="Brune A."/>
        </authorList>
    </citation>
    <scope>NUCLEOTIDE SEQUENCE</scope>
    <source>
        <strain evidence="2">Ag5</strain>
    </source>
</reference>